<feature type="region of interest" description="Disordered" evidence="4">
    <location>
        <begin position="361"/>
        <end position="381"/>
    </location>
</feature>
<dbReference type="AlphaFoldDB" id="A0A6A5VXH1"/>
<gene>
    <name evidence="5" type="ORF">P154DRAFT_527655</name>
</gene>
<evidence type="ECO:0000256" key="2">
    <source>
        <dbReference type="ARBA" id="ARBA00022771"/>
    </source>
</evidence>
<keyword evidence="6" id="KW-1185">Reference proteome</keyword>
<dbReference type="InterPro" id="IPR019786">
    <property type="entry name" value="Zinc_finger_PHD-type_CS"/>
</dbReference>
<dbReference type="GO" id="GO:0008270">
    <property type="term" value="F:zinc ion binding"/>
    <property type="evidence" value="ECO:0007669"/>
    <property type="project" value="UniProtKB-KW"/>
</dbReference>
<dbReference type="InterPro" id="IPR011011">
    <property type="entry name" value="Znf_FYVE_PHD"/>
</dbReference>
<evidence type="ECO:0000313" key="6">
    <source>
        <dbReference type="Proteomes" id="UP000799779"/>
    </source>
</evidence>
<dbReference type="PROSITE" id="PS01359">
    <property type="entry name" value="ZF_PHD_1"/>
    <property type="match status" value="1"/>
</dbReference>
<evidence type="ECO:0008006" key="7">
    <source>
        <dbReference type="Google" id="ProtNLM"/>
    </source>
</evidence>
<feature type="region of interest" description="Disordered" evidence="4">
    <location>
        <begin position="424"/>
        <end position="452"/>
    </location>
</feature>
<dbReference type="Gene3D" id="3.30.40.10">
    <property type="entry name" value="Zinc/RING finger domain, C3HC4 (zinc finger)"/>
    <property type="match status" value="1"/>
</dbReference>
<name>A0A6A5VXH1_9PLEO</name>
<keyword evidence="3" id="KW-0862">Zinc</keyword>
<sequence>MRNRGHKCLKCQGTDEAHHRRHTGIAEMLRALYNHCDVEIALAPRDDDDGDDDNKARDGGQRMRPPPNIELLTPKKDEATATKSRKELKLEKSLLKAAARHKVLTAQQIGHVGVVLHSPFDTAVEDESPENDAEIEEIERNLVYNAHVYNTGQKRSILHGVCSIEAANLDFDKEMAKILDTFQVSQLLEKGKKKGDNDKDLLEKVKTIKLAITEELVASKKEEMEVRMRRAGFLRFINRSSFEILEDRHRRIDWATGEKIGDVEGDEMTPGDGMTPDGEDLDVTDKDNIPKTGTPKFDPSQPDLRHLSKKYRSLHASPALVHDGVQHHMTLELRPAISTVVEPDPVNVSETLSTTPMVDALSTPVESTEGEQSLISTASSTTHEIGPIASRKMKKRRRNEAWKERKQAKEALKLATVSEDKVEEVDAEEAVLNEEEVESSTPLPKEEQVNAEGLPITEDVPTAAEEIIPPVGQEVVVFKKDKPVTTEQVSQVPVVPPPVRHIPVHHNSWKNFTNQLLPDTLTDPYLRTSTCPYAQLNQLDCPFHSHSASRNALVKDVLIVYPSNLQPLSSGPYNLIRAKMLLRAFNDTDEAGGRLIIVPTDISAWLLGMPAHRRLCRCCTPPRVAHELGDKGLALSQAMGPCLKIENIYNAMAQQNDLVKEEDRLTPTRIKKIQLSFDNGKQKVSEEDENKDTVNKNTMCYCRGVRMGPYMEGEVVECAGVECKIGLFHSQCVACFGVGVKTRWYCLDCEDDLKKFAKRFVDEEYGTKE</sequence>
<keyword evidence="1" id="KW-0479">Metal-binding</keyword>
<accession>A0A6A5VXH1</accession>
<reference evidence="5" key="1">
    <citation type="journal article" date="2020" name="Stud. Mycol.">
        <title>101 Dothideomycetes genomes: a test case for predicting lifestyles and emergence of pathogens.</title>
        <authorList>
            <person name="Haridas S."/>
            <person name="Albert R."/>
            <person name="Binder M."/>
            <person name="Bloem J."/>
            <person name="Labutti K."/>
            <person name="Salamov A."/>
            <person name="Andreopoulos B."/>
            <person name="Baker S."/>
            <person name="Barry K."/>
            <person name="Bills G."/>
            <person name="Bluhm B."/>
            <person name="Cannon C."/>
            <person name="Castanera R."/>
            <person name="Culley D."/>
            <person name="Daum C."/>
            <person name="Ezra D."/>
            <person name="Gonzalez J."/>
            <person name="Henrissat B."/>
            <person name="Kuo A."/>
            <person name="Liang C."/>
            <person name="Lipzen A."/>
            <person name="Lutzoni F."/>
            <person name="Magnuson J."/>
            <person name="Mondo S."/>
            <person name="Nolan M."/>
            <person name="Ohm R."/>
            <person name="Pangilinan J."/>
            <person name="Park H.-J."/>
            <person name="Ramirez L."/>
            <person name="Alfaro M."/>
            <person name="Sun H."/>
            <person name="Tritt A."/>
            <person name="Yoshinaga Y."/>
            <person name="Zwiers L.-H."/>
            <person name="Turgeon B."/>
            <person name="Goodwin S."/>
            <person name="Spatafora J."/>
            <person name="Crous P."/>
            <person name="Grigoriev I."/>
        </authorList>
    </citation>
    <scope>NUCLEOTIDE SEQUENCE</scope>
    <source>
        <strain evidence="5">CBS 123094</strain>
    </source>
</reference>
<dbReference type="Proteomes" id="UP000799779">
    <property type="component" value="Unassembled WGS sequence"/>
</dbReference>
<dbReference type="SUPFAM" id="SSF57903">
    <property type="entry name" value="FYVE/PHD zinc finger"/>
    <property type="match status" value="1"/>
</dbReference>
<dbReference type="OrthoDB" id="3642840at2759"/>
<keyword evidence="2" id="KW-0863">Zinc-finger</keyword>
<proteinExistence type="predicted"/>
<evidence type="ECO:0000256" key="3">
    <source>
        <dbReference type="ARBA" id="ARBA00022833"/>
    </source>
</evidence>
<dbReference type="InterPro" id="IPR013083">
    <property type="entry name" value="Znf_RING/FYVE/PHD"/>
</dbReference>
<evidence type="ECO:0000313" key="5">
    <source>
        <dbReference type="EMBL" id="KAF1993587.1"/>
    </source>
</evidence>
<evidence type="ECO:0000256" key="4">
    <source>
        <dbReference type="SAM" id="MobiDB-lite"/>
    </source>
</evidence>
<feature type="compositionally biased region" description="Basic and acidic residues" evidence="4">
    <location>
        <begin position="73"/>
        <end position="85"/>
    </location>
</feature>
<feature type="region of interest" description="Disordered" evidence="4">
    <location>
        <begin position="43"/>
        <end position="85"/>
    </location>
</feature>
<dbReference type="EMBL" id="ML977695">
    <property type="protein sequence ID" value="KAF1993587.1"/>
    <property type="molecule type" value="Genomic_DNA"/>
</dbReference>
<protein>
    <recommendedName>
        <fullName evidence="7">Zinc finger PHD-type domain-containing protein</fullName>
    </recommendedName>
</protein>
<feature type="compositionally biased region" description="Acidic residues" evidence="4">
    <location>
        <begin position="424"/>
        <end position="438"/>
    </location>
</feature>
<feature type="compositionally biased region" description="Polar residues" evidence="4">
    <location>
        <begin position="364"/>
        <end position="381"/>
    </location>
</feature>
<evidence type="ECO:0000256" key="1">
    <source>
        <dbReference type="ARBA" id="ARBA00022723"/>
    </source>
</evidence>
<organism evidence="5 6">
    <name type="scientific">Amniculicola lignicola CBS 123094</name>
    <dbReference type="NCBI Taxonomy" id="1392246"/>
    <lineage>
        <taxon>Eukaryota</taxon>
        <taxon>Fungi</taxon>
        <taxon>Dikarya</taxon>
        <taxon>Ascomycota</taxon>
        <taxon>Pezizomycotina</taxon>
        <taxon>Dothideomycetes</taxon>
        <taxon>Pleosporomycetidae</taxon>
        <taxon>Pleosporales</taxon>
        <taxon>Amniculicolaceae</taxon>
        <taxon>Amniculicola</taxon>
    </lineage>
</organism>
<feature type="region of interest" description="Disordered" evidence="4">
    <location>
        <begin position="261"/>
        <end position="303"/>
    </location>
</feature>